<evidence type="ECO:0000313" key="9">
    <source>
        <dbReference type="EMBL" id="RLP72308.1"/>
    </source>
</evidence>
<sequence length="354" mass="37302">MGGLTIGSLFSGVGGLDMAVEQFFNARPAWFVEFDPAPSKVLAHRWPGVPNFGDVTTVDWNAVPRVDILTGGFPCQDLSLAGRRAGMRPGTRSGLWADYLAAIAAIKPRMVVIENVRGLLSGAAESDSDLEPGAGSVGDGHDGPVLRALGRVLGDLAGIGYDTRRCGLRAADAGAPHGRFRVFVVAYPQDTDSAARGEWWGAAPGSAESGRARADTCGRGGVPIADAGGPAFGEQPRGAFEEETGTNAGDRLADHGGERPDSHGREAWGEFWPAINRWGSVLRRDAPAPTRPDGRDGRHRLNPELTEWMMGWPAGHVTAPEIGLSRAEQLKACGNGVVPQQAYLALCTLLGRPA</sequence>
<dbReference type="GO" id="GO:0044027">
    <property type="term" value="P:negative regulation of gene expression via chromosomal CpG island methylation"/>
    <property type="evidence" value="ECO:0007669"/>
    <property type="project" value="TreeGrafter"/>
</dbReference>
<evidence type="ECO:0000256" key="4">
    <source>
        <dbReference type="ARBA" id="ARBA00022747"/>
    </source>
</evidence>
<dbReference type="PRINTS" id="PR00105">
    <property type="entry name" value="C5METTRFRASE"/>
</dbReference>
<reference evidence="9 10" key="1">
    <citation type="submission" date="2018-10" db="EMBL/GenBank/DDBJ databases">
        <authorList>
            <person name="Li J."/>
        </authorList>
    </citation>
    <scope>NUCLEOTIDE SEQUENCE [LARGE SCALE GENOMIC DNA]</scope>
    <source>
        <strain evidence="9 10">IF 016277</strain>
    </source>
</reference>
<keyword evidence="10" id="KW-1185">Reference proteome</keyword>
<dbReference type="PANTHER" id="PTHR10629">
    <property type="entry name" value="CYTOSINE-SPECIFIC METHYLTRANSFERASE"/>
    <property type="match status" value="1"/>
</dbReference>
<dbReference type="GO" id="GO:0003886">
    <property type="term" value="F:DNA (cytosine-5-)-methyltransferase activity"/>
    <property type="evidence" value="ECO:0007669"/>
    <property type="project" value="UniProtKB-EC"/>
</dbReference>
<dbReference type="PROSITE" id="PS51679">
    <property type="entry name" value="SAM_MT_C5"/>
    <property type="match status" value="1"/>
</dbReference>
<dbReference type="RefSeq" id="WP_121649832.1">
    <property type="nucleotide sequence ID" value="NZ_RCUX01000018.1"/>
</dbReference>
<name>A0A3L6ZWZ1_9MICO</name>
<keyword evidence="2 5" id="KW-0808">Transferase</keyword>
<dbReference type="InterPro" id="IPR050390">
    <property type="entry name" value="C5-Methyltransferase"/>
</dbReference>
<dbReference type="NCBIfam" id="TIGR00675">
    <property type="entry name" value="dcm"/>
    <property type="match status" value="1"/>
</dbReference>
<keyword evidence="4" id="KW-0680">Restriction system</keyword>
<evidence type="ECO:0000256" key="5">
    <source>
        <dbReference type="PROSITE-ProRule" id="PRU01016"/>
    </source>
</evidence>
<comment type="caution">
    <text evidence="9">The sequence shown here is derived from an EMBL/GenBank/DDBJ whole genome shotgun (WGS) entry which is preliminary data.</text>
</comment>
<dbReference type="OrthoDB" id="9813719at2"/>
<dbReference type="InterPro" id="IPR018117">
    <property type="entry name" value="C5_DNA_meth_AS"/>
</dbReference>
<keyword evidence="3 5" id="KW-0949">S-adenosyl-L-methionine</keyword>
<evidence type="ECO:0000313" key="10">
    <source>
        <dbReference type="Proteomes" id="UP000272503"/>
    </source>
</evidence>
<evidence type="ECO:0000256" key="3">
    <source>
        <dbReference type="ARBA" id="ARBA00022691"/>
    </source>
</evidence>
<dbReference type="PROSITE" id="PS00094">
    <property type="entry name" value="C5_MTASE_1"/>
    <property type="match status" value="1"/>
</dbReference>
<evidence type="ECO:0000256" key="1">
    <source>
        <dbReference type="ARBA" id="ARBA00022603"/>
    </source>
</evidence>
<dbReference type="AlphaFoldDB" id="A0A3L6ZWZ1"/>
<gene>
    <name evidence="9" type="ORF">D9V32_15555</name>
</gene>
<keyword evidence="1 5" id="KW-0489">Methyltransferase</keyword>
<dbReference type="InterPro" id="IPR001525">
    <property type="entry name" value="C5_MeTfrase"/>
</dbReference>
<feature type="region of interest" description="Disordered" evidence="8">
    <location>
        <begin position="226"/>
        <end position="266"/>
    </location>
</feature>
<dbReference type="Gene3D" id="3.40.50.150">
    <property type="entry name" value="Vaccinia Virus protein VP39"/>
    <property type="match status" value="1"/>
</dbReference>
<feature type="active site" evidence="5">
    <location>
        <position position="75"/>
    </location>
</feature>
<dbReference type="Pfam" id="PF00145">
    <property type="entry name" value="DNA_methylase"/>
    <property type="match status" value="1"/>
</dbReference>
<evidence type="ECO:0000256" key="6">
    <source>
        <dbReference type="RuleBase" id="RU000416"/>
    </source>
</evidence>
<dbReference type="GO" id="GO:0032259">
    <property type="term" value="P:methylation"/>
    <property type="evidence" value="ECO:0007669"/>
    <property type="project" value="UniProtKB-KW"/>
</dbReference>
<proteinExistence type="inferred from homology"/>
<comment type="similarity">
    <text evidence="5 6">Belongs to the class I-like SAM-binding methyltransferase superfamily. C5-methyltransferase family.</text>
</comment>
<organism evidence="9 10">
    <name type="scientific">Mycetocola tolaasinivorans</name>
    <dbReference type="NCBI Taxonomy" id="76635"/>
    <lineage>
        <taxon>Bacteria</taxon>
        <taxon>Bacillati</taxon>
        <taxon>Actinomycetota</taxon>
        <taxon>Actinomycetes</taxon>
        <taxon>Micrococcales</taxon>
        <taxon>Microbacteriaceae</taxon>
        <taxon>Mycetocola</taxon>
    </lineage>
</organism>
<dbReference type="SUPFAM" id="SSF53335">
    <property type="entry name" value="S-adenosyl-L-methionine-dependent methyltransferases"/>
    <property type="match status" value="1"/>
</dbReference>
<dbReference type="GO" id="GO:0003677">
    <property type="term" value="F:DNA binding"/>
    <property type="evidence" value="ECO:0007669"/>
    <property type="project" value="TreeGrafter"/>
</dbReference>
<evidence type="ECO:0000256" key="7">
    <source>
        <dbReference type="RuleBase" id="RU000417"/>
    </source>
</evidence>
<feature type="compositionally biased region" description="Basic and acidic residues" evidence="8">
    <location>
        <begin position="251"/>
        <end position="266"/>
    </location>
</feature>
<protein>
    <recommendedName>
        <fullName evidence="7">Cytosine-specific methyltransferase</fullName>
        <ecNumber evidence="7">2.1.1.37</ecNumber>
    </recommendedName>
</protein>
<dbReference type="EC" id="2.1.1.37" evidence="7"/>
<evidence type="ECO:0000256" key="2">
    <source>
        <dbReference type="ARBA" id="ARBA00022679"/>
    </source>
</evidence>
<dbReference type="PANTHER" id="PTHR10629:SF52">
    <property type="entry name" value="DNA (CYTOSINE-5)-METHYLTRANSFERASE 1"/>
    <property type="match status" value="1"/>
</dbReference>
<dbReference type="GO" id="GO:0009307">
    <property type="term" value="P:DNA restriction-modification system"/>
    <property type="evidence" value="ECO:0007669"/>
    <property type="project" value="UniProtKB-KW"/>
</dbReference>
<accession>A0A3L6ZWZ1</accession>
<dbReference type="EMBL" id="RCUX01000018">
    <property type="protein sequence ID" value="RLP72308.1"/>
    <property type="molecule type" value="Genomic_DNA"/>
</dbReference>
<dbReference type="Proteomes" id="UP000272503">
    <property type="component" value="Unassembled WGS sequence"/>
</dbReference>
<comment type="catalytic activity">
    <reaction evidence="7">
        <text>a 2'-deoxycytidine in DNA + S-adenosyl-L-methionine = a 5-methyl-2'-deoxycytidine in DNA + S-adenosyl-L-homocysteine + H(+)</text>
        <dbReference type="Rhea" id="RHEA:13681"/>
        <dbReference type="Rhea" id="RHEA-COMP:11369"/>
        <dbReference type="Rhea" id="RHEA-COMP:11370"/>
        <dbReference type="ChEBI" id="CHEBI:15378"/>
        <dbReference type="ChEBI" id="CHEBI:57856"/>
        <dbReference type="ChEBI" id="CHEBI:59789"/>
        <dbReference type="ChEBI" id="CHEBI:85452"/>
        <dbReference type="ChEBI" id="CHEBI:85454"/>
        <dbReference type="EC" id="2.1.1.37"/>
    </reaction>
</comment>
<dbReference type="InterPro" id="IPR029063">
    <property type="entry name" value="SAM-dependent_MTases_sf"/>
</dbReference>
<evidence type="ECO:0000256" key="8">
    <source>
        <dbReference type="SAM" id="MobiDB-lite"/>
    </source>
</evidence>